<sequence>MKNVKVRSCGKKYCPIKIEQFSLFDNNGLSRLSLTLRAIQDVCPPVQLSYRVAGRGPFSIPTSGKFRDVCAYSIQKQECPDVPSDTNLPCRCPLQQGSTMVIRKLLKMPLQLSPLKSFLKNEYEARMEFSHYKTQIGCYYLSFEIF</sequence>
<comment type="caution">
    <text evidence="2">The sequence shown here is derived from an EMBL/GenBank/DDBJ whole genome shotgun (WGS) entry which is preliminary data.</text>
</comment>
<organism evidence="2 3">
    <name type="scientific">Diploptera punctata</name>
    <name type="common">Pacific beetle cockroach</name>
    <dbReference type="NCBI Taxonomy" id="6984"/>
    <lineage>
        <taxon>Eukaryota</taxon>
        <taxon>Metazoa</taxon>
        <taxon>Ecdysozoa</taxon>
        <taxon>Arthropoda</taxon>
        <taxon>Hexapoda</taxon>
        <taxon>Insecta</taxon>
        <taxon>Pterygota</taxon>
        <taxon>Neoptera</taxon>
        <taxon>Polyneoptera</taxon>
        <taxon>Dictyoptera</taxon>
        <taxon>Blattodea</taxon>
        <taxon>Blaberoidea</taxon>
        <taxon>Blaberidae</taxon>
        <taxon>Diplopterinae</taxon>
        <taxon>Diploptera</taxon>
    </lineage>
</organism>
<evidence type="ECO:0000313" key="3">
    <source>
        <dbReference type="Proteomes" id="UP001233999"/>
    </source>
</evidence>
<keyword evidence="3" id="KW-1185">Reference proteome</keyword>
<keyword evidence="1" id="KW-0732">Signal</keyword>
<accession>A0AAD8A6L6</accession>
<dbReference type="AlphaFoldDB" id="A0AAD8A6L6"/>
<name>A0AAD8A6L6_DIPPU</name>
<dbReference type="EMBL" id="JASPKZ010003483">
    <property type="protein sequence ID" value="KAJ9593145.1"/>
    <property type="molecule type" value="Genomic_DNA"/>
</dbReference>
<dbReference type="InterPro" id="IPR036846">
    <property type="entry name" value="GM2-AP_sf"/>
</dbReference>
<gene>
    <name evidence="2" type="ORF">L9F63_027613</name>
</gene>
<dbReference type="Gene3D" id="2.70.220.10">
    <property type="entry name" value="Ganglioside GM2 activator"/>
    <property type="match status" value="1"/>
</dbReference>
<dbReference type="SUPFAM" id="SSF63707">
    <property type="entry name" value="Ganglioside M2 (gm2) activator"/>
    <property type="match status" value="1"/>
</dbReference>
<evidence type="ECO:0000256" key="1">
    <source>
        <dbReference type="ARBA" id="ARBA00022729"/>
    </source>
</evidence>
<reference evidence="2" key="2">
    <citation type="submission" date="2023-05" db="EMBL/GenBank/DDBJ databases">
        <authorList>
            <person name="Fouks B."/>
        </authorList>
    </citation>
    <scope>NUCLEOTIDE SEQUENCE</scope>
    <source>
        <strain evidence="2">Stay&amp;Tobe</strain>
        <tissue evidence="2">Testes</tissue>
    </source>
</reference>
<dbReference type="Proteomes" id="UP001233999">
    <property type="component" value="Unassembled WGS sequence"/>
</dbReference>
<evidence type="ECO:0000313" key="2">
    <source>
        <dbReference type="EMBL" id="KAJ9593145.1"/>
    </source>
</evidence>
<proteinExistence type="predicted"/>
<reference evidence="2" key="1">
    <citation type="journal article" date="2023" name="IScience">
        <title>Live-bearing cockroach genome reveals convergent evolutionary mechanisms linked to viviparity in insects and beyond.</title>
        <authorList>
            <person name="Fouks B."/>
            <person name="Harrison M.C."/>
            <person name="Mikhailova A.A."/>
            <person name="Marchal E."/>
            <person name="English S."/>
            <person name="Carruthers M."/>
            <person name="Jennings E.C."/>
            <person name="Chiamaka E.L."/>
            <person name="Frigard R.A."/>
            <person name="Pippel M."/>
            <person name="Attardo G.M."/>
            <person name="Benoit J.B."/>
            <person name="Bornberg-Bauer E."/>
            <person name="Tobe S.S."/>
        </authorList>
    </citation>
    <scope>NUCLEOTIDE SEQUENCE</scope>
    <source>
        <strain evidence="2">Stay&amp;Tobe</strain>
    </source>
</reference>
<protein>
    <submittedName>
        <fullName evidence="2">Uncharacterized protein</fullName>
    </submittedName>
</protein>